<sequence length="97" mass="11350">MDNDRKDAISAGDIVIGRNVARHLWKSKLHIHRFPDFVIVHQDGIVIKRIVRHDVENGIIDCVSLNEDKKFYPDYSMKLSEVYELYNIVKQEKSRGL</sequence>
<name>A0ABT0HE62_9BACT</name>
<accession>A0ABT0HE62</accession>
<evidence type="ECO:0000313" key="1">
    <source>
        <dbReference type="EMBL" id="MCK8490434.1"/>
    </source>
</evidence>
<protein>
    <recommendedName>
        <fullName evidence="3">S26 family signal peptidase</fullName>
    </recommendedName>
</protein>
<proteinExistence type="predicted"/>
<dbReference type="EMBL" id="JALPRF010000001">
    <property type="protein sequence ID" value="MCK8490434.1"/>
    <property type="molecule type" value="Genomic_DNA"/>
</dbReference>
<dbReference type="RefSeq" id="WP_232558996.1">
    <property type="nucleotide sequence ID" value="NZ_JALPRF010000001.1"/>
</dbReference>
<keyword evidence="2" id="KW-1185">Reference proteome</keyword>
<gene>
    <name evidence="1" type="ORF">M0L20_01145</name>
</gene>
<organism evidence="1 2">
    <name type="scientific">Spirosoma liriopis</name>
    <dbReference type="NCBI Taxonomy" id="2937440"/>
    <lineage>
        <taxon>Bacteria</taxon>
        <taxon>Pseudomonadati</taxon>
        <taxon>Bacteroidota</taxon>
        <taxon>Cytophagia</taxon>
        <taxon>Cytophagales</taxon>
        <taxon>Cytophagaceae</taxon>
        <taxon>Spirosoma</taxon>
    </lineage>
</organism>
<dbReference type="Proteomes" id="UP001202180">
    <property type="component" value="Unassembled WGS sequence"/>
</dbReference>
<reference evidence="1 2" key="1">
    <citation type="submission" date="2022-04" db="EMBL/GenBank/DDBJ databases">
        <title>Spirosoma sp. strain RP8 genome sequencing and assembly.</title>
        <authorList>
            <person name="Jung Y."/>
        </authorList>
    </citation>
    <scope>NUCLEOTIDE SEQUENCE [LARGE SCALE GENOMIC DNA]</scope>
    <source>
        <strain evidence="1 2">RP8</strain>
    </source>
</reference>
<comment type="caution">
    <text evidence="1">The sequence shown here is derived from an EMBL/GenBank/DDBJ whole genome shotgun (WGS) entry which is preliminary data.</text>
</comment>
<evidence type="ECO:0008006" key="3">
    <source>
        <dbReference type="Google" id="ProtNLM"/>
    </source>
</evidence>
<evidence type="ECO:0000313" key="2">
    <source>
        <dbReference type="Proteomes" id="UP001202180"/>
    </source>
</evidence>